<name>A0ABD4JRY7_9ENTR</name>
<evidence type="ECO:0000313" key="2">
    <source>
        <dbReference type="Proteomes" id="UP000662438"/>
    </source>
</evidence>
<proteinExistence type="predicted"/>
<gene>
    <name evidence="1" type="ORF">ISX34_01670</name>
</gene>
<dbReference type="Proteomes" id="UP000662438">
    <property type="component" value="Unassembled WGS sequence"/>
</dbReference>
<evidence type="ECO:0000313" key="1">
    <source>
        <dbReference type="EMBL" id="MBF1968585.1"/>
    </source>
</evidence>
<reference evidence="1 2" key="1">
    <citation type="submission" date="2020-10" db="EMBL/GenBank/DDBJ databases">
        <title>Genomic surveiliance of eskapee pathogens from blood stream infections in KZN.</title>
        <authorList>
            <person name="Hetsa B.A."/>
            <person name="Amoako D.G."/>
            <person name="Akebe A.L.K."/>
            <person name="Essack S."/>
        </authorList>
    </citation>
    <scope>NUCLEOTIDE SEQUENCE [LARGE SCALE GENOMIC DNA]</scope>
    <source>
        <strain evidence="1 2">E6</strain>
    </source>
</reference>
<comment type="caution">
    <text evidence="1">The sequence shown here is derived from an EMBL/GenBank/DDBJ whole genome shotgun (WGS) entry which is preliminary data.</text>
</comment>
<organism evidence="1 2">
    <name type="scientific">Enterobacter hormaechei</name>
    <dbReference type="NCBI Taxonomy" id="158836"/>
    <lineage>
        <taxon>Bacteria</taxon>
        <taxon>Pseudomonadati</taxon>
        <taxon>Pseudomonadota</taxon>
        <taxon>Gammaproteobacteria</taxon>
        <taxon>Enterobacterales</taxon>
        <taxon>Enterobacteriaceae</taxon>
        <taxon>Enterobacter</taxon>
        <taxon>Enterobacter cloacae complex</taxon>
    </lineage>
</organism>
<sequence>MSIITTEVKALTPEEEAMIAALSDKLATSKPRPPMDEKKLTTDQIVQIRRACVMGHSAKAICAAFKVSLAYALKMKREYNPVKYQKVPLTLPEKVVMIQQMNQDGLPDQMIGEMLGINIKTVETLSQVTPVHYLVEQMLPYDQVLANLRAPRYVANPVYKLGTSMTRVRKIISAGRKELRPLIISSKRAA</sequence>
<dbReference type="RefSeq" id="WP_039274122.1">
    <property type="nucleotide sequence ID" value="NZ_CAIZUP010000001.1"/>
</dbReference>
<dbReference type="AlphaFoldDB" id="A0ABD4JRY7"/>
<protein>
    <submittedName>
        <fullName evidence="1">Uncharacterized protein</fullName>
    </submittedName>
</protein>
<dbReference type="EMBL" id="JADIXG010000001">
    <property type="protein sequence ID" value="MBF1968585.1"/>
    <property type="molecule type" value="Genomic_DNA"/>
</dbReference>
<accession>A0ABD4JRY7</accession>